<dbReference type="AlphaFoldDB" id="A0A6M4AU44"/>
<evidence type="ECO:0000313" key="3">
    <source>
        <dbReference type="Proteomes" id="UP000503018"/>
    </source>
</evidence>
<dbReference type="Gene3D" id="3.40.930.10">
    <property type="entry name" value="Mannitol-specific EII, Chain A"/>
    <property type="match status" value="1"/>
</dbReference>
<keyword evidence="3" id="KW-1185">Reference proteome</keyword>
<organism evidence="2 3">
    <name type="scientific">Sphingomonas lacunae</name>
    <dbReference type="NCBI Taxonomy" id="2698828"/>
    <lineage>
        <taxon>Bacteria</taxon>
        <taxon>Pseudomonadati</taxon>
        <taxon>Pseudomonadota</taxon>
        <taxon>Alphaproteobacteria</taxon>
        <taxon>Sphingomonadales</taxon>
        <taxon>Sphingomonadaceae</taxon>
        <taxon>Sphingomonas</taxon>
    </lineage>
</organism>
<dbReference type="RefSeq" id="WP_169944423.1">
    <property type="nucleotide sequence ID" value="NZ_CP053015.1"/>
</dbReference>
<dbReference type="EMBL" id="CP053015">
    <property type="protein sequence ID" value="QJQ31872.1"/>
    <property type="molecule type" value="Genomic_DNA"/>
</dbReference>
<dbReference type="GO" id="GO:0030295">
    <property type="term" value="F:protein kinase activator activity"/>
    <property type="evidence" value="ECO:0007669"/>
    <property type="project" value="TreeGrafter"/>
</dbReference>
<dbReference type="PANTHER" id="PTHR47738">
    <property type="entry name" value="PTS SYSTEM FRUCTOSE-LIKE EIIA COMPONENT-RELATED"/>
    <property type="match status" value="1"/>
</dbReference>
<dbReference type="PROSITE" id="PS00372">
    <property type="entry name" value="PTS_EIIA_TYPE_2_HIS"/>
    <property type="match status" value="1"/>
</dbReference>
<sequence length="155" mass="16519">MNRLTNLVYPATVRAQLQVESKRAFFPLAGAIAATALGLDASEVTEALLERERLGSTAFGRGMALPHARIPGLSGVRGLFLQFSRPVDFDAIDALPVDLAFVLLSPVDAGADHLKALAQVSRFLRDDATVSRLRGARSSEAVYAILTGEEARDAA</sequence>
<dbReference type="InterPro" id="IPR002178">
    <property type="entry name" value="PTS_EIIA_type-2_dom"/>
</dbReference>
<protein>
    <submittedName>
        <fullName evidence="2">PTS transporter subunit EIIA</fullName>
    </submittedName>
</protein>
<dbReference type="PANTHER" id="PTHR47738:SF1">
    <property type="entry name" value="NITROGEN REGULATORY PROTEIN"/>
    <property type="match status" value="1"/>
</dbReference>
<dbReference type="Pfam" id="PF00359">
    <property type="entry name" value="PTS_EIIA_2"/>
    <property type="match status" value="1"/>
</dbReference>
<proteinExistence type="predicted"/>
<evidence type="ECO:0000313" key="2">
    <source>
        <dbReference type="EMBL" id="QJQ31872.1"/>
    </source>
</evidence>
<dbReference type="CDD" id="cd00211">
    <property type="entry name" value="PTS_IIA_fru"/>
    <property type="match status" value="1"/>
</dbReference>
<dbReference type="Proteomes" id="UP000503018">
    <property type="component" value="Chromosome"/>
</dbReference>
<evidence type="ECO:0000259" key="1">
    <source>
        <dbReference type="PROSITE" id="PS51094"/>
    </source>
</evidence>
<dbReference type="KEGG" id="slan:GV829_04910"/>
<dbReference type="PROSITE" id="PS51094">
    <property type="entry name" value="PTS_EIIA_TYPE_2"/>
    <property type="match status" value="1"/>
</dbReference>
<dbReference type="InterPro" id="IPR051541">
    <property type="entry name" value="PTS_SugarTrans_NitroReg"/>
</dbReference>
<dbReference type="InterPro" id="IPR016152">
    <property type="entry name" value="PTrfase/Anion_transptr"/>
</dbReference>
<dbReference type="SUPFAM" id="SSF55804">
    <property type="entry name" value="Phoshotransferase/anion transport protein"/>
    <property type="match status" value="1"/>
</dbReference>
<reference evidence="2 3" key="1">
    <citation type="submission" date="2020-01" db="EMBL/GenBank/DDBJ databases">
        <title>Sphingomonas sp. strain CSW-10.</title>
        <authorList>
            <person name="Chen W.-M."/>
        </authorList>
    </citation>
    <scope>NUCLEOTIDE SEQUENCE [LARGE SCALE GENOMIC DNA]</scope>
    <source>
        <strain evidence="2 3">CSW-10</strain>
    </source>
</reference>
<name>A0A6M4AU44_9SPHN</name>
<feature type="domain" description="PTS EIIA type-2" evidence="1">
    <location>
        <begin position="6"/>
        <end position="149"/>
    </location>
</feature>
<gene>
    <name evidence="2" type="ORF">GV829_04910</name>
</gene>
<accession>A0A6M4AU44</accession>